<evidence type="ECO:0000256" key="2">
    <source>
        <dbReference type="ARBA" id="ARBA00023002"/>
    </source>
</evidence>
<dbReference type="InterPro" id="IPR051317">
    <property type="entry name" value="Gfo/Idh/MocA_oxidoreduct"/>
</dbReference>
<evidence type="ECO:0000256" key="1">
    <source>
        <dbReference type="ARBA" id="ARBA00010928"/>
    </source>
</evidence>
<organism evidence="3 4">
    <name type="scientific">Jiangella mangrovi</name>
    <dbReference type="NCBI Taxonomy" id="1524084"/>
    <lineage>
        <taxon>Bacteria</taxon>
        <taxon>Bacillati</taxon>
        <taxon>Actinomycetota</taxon>
        <taxon>Actinomycetes</taxon>
        <taxon>Jiangellales</taxon>
        <taxon>Jiangellaceae</taxon>
        <taxon>Jiangella</taxon>
    </lineage>
</organism>
<evidence type="ECO:0000313" key="3">
    <source>
        <dbReference type="EMBL" id="MBB5791264.1"/>
    </source>
</evidence>
<dbReference type="InterPro" id="IPR036291">
    <property type="entry name" value="NAD(P)-bd_dom_sf"/>
</dbReference>
<dbReference type="AlphaFoldDB" id="A0A7W9LPH3"/>
<protein>
    <submittedName>
        <fullName evidence="3">Putative dehydrogenase</fullName>
    </submittedName>
</protein>
<accession>A0A7W9LPH3</accession>
<dbReference type="PANTHER" id="PTHR43708:SF5">
    <property type="entry name" value="CONSERVED EXPRESSED OXIDOREDUCTASE (EUROFUNG)-RELATED"/>
    <property type="match status" value="1"/>
</dbReference>
<dbReference type="GO" id="GO:0016491">
    <property type="term" value="F:oxidoreductase activity"/>
    <property type="evidence" value="ECO:0007669"/>
    <property type="project" value="UniProtKB-KW"/>
</dbReference>
<dbReference type="SUPFAM" id="SSF51735">
    <property type="entry name" value="NAD(P)-binding Rossmann-fold domains"/>
    <property type="match status" value="1"/>
</dbReference>
<name>A0A7W9LPH3_9ACTN</name>
<reference evidence="3 4" key="1">
    <citation type="submission" date="2020-08" db="EMBL/GenBank/DDBJ databases">
        <title>Sequencing the genomes of 1000 actinobacteria strains.</title>
        <authorList>
            <person name="Klenk H.-P."/>
        </authorList>
    </citation>
    <scope>NUCLEOTIDE SEQUENCE [LARGE SCALE GENOMIC DNA]</scope>
    <source>
        <strain evidence="3 4">DSM 102122</strain>
    </source>
</reference>
<dbReference type="Proteomes" id="UP000542813">
    <property type="component" value="Unassembled WGS sequence"/>
</dbReference>
<dbReference type="SUPFAM" id="SSF55347">
    <property type="entry name" value="Glyceraldehyde-3-phosphate dehydrogenase-like, C-terminal domain"/>
    <property type="match status" value="1"/>
</dbReference>
<gene>
    <name evidence="3" type="ORF">HD601_005839</name>
</gene>
<dbReference type="Gene3D" id="3.30.360.10">
    <property type="entry name" value="Dihydrodipicolinate Reductase, domain 2"/>
    <property type="match status" value="1"/>
</dbReference>
<dbReference type="EMBL" id="JACHMM010000001">
    <property type="protein sequence ID" value="MBB5791264.1"/>
    <property type="molecule type" value="Genomic_DNA"/>
</dbReference>
<comment type="caution">
    <text evidence="3">The sequence shown here is derived from an EMBL/GenBank/DDBJ whole genome shotgun (WGS) entry which is preliminary data.</text>
</comment>
<comment type="similarity">
    <text evidence="1">Belongs to the Gfo/Idh/MocA family.</text>
</comment>
<dbReference type="PANTHER" id="PTHR43708">
    <property type="entry name" value="CONSERVED EXPRESSED OXIDOREDUCTASE (EUROFUNG)"/>
    <property type="match status" value="1"/>
</dbReference>
<dbReference type="Gene3D" id="3.40.50.720">
    <property type="entry name" value="NAD(P)-binding Rossmann-like Domain"/>
    <property type="match status" value="1"/>
</dbReference>
<keyword evidence="2" id="KW-0560">Oxidoreductase</keyword>
<sequence>MTGPTLRARLLGLTEQHPYVTAFRSHPGFRVVTGDDEAEVVFVAAPLADRPRTVEAAIKAGKHVVVHGVLAEDPDDAAAIAALARDQGTVCLPDYHVRFQPAVRAARAAVAAGRIGLPWNLQGDLVSADTDARPQSLAVHAVDTARALVGLPVRAVRTHDAGSVLLLLLTHDHGVTSTLAVGHAPGADTHRYRISGSHGMLDVDASKPAWAGGASMAGLLTELHTAVVTGRPAELSLDDAVEAQRVITEGSTA</sequence>
<evidence type="ECO:0000313" key="4">
    <source>
        <dbReference type="Proteomes" id="UP000542813"/>
    </source>
</evidence>
<keyword evidence="4" id="KW-1185">Reference proteome</keyword>
<dbReference type="RefSeq" id="WP_184827900.1">
    <property type="nucleotide sequence ID" value="NZ_JACHMM010000001.1"/>
</dbReference>
<proteinExistence type="inferred from homology"/>